<keyword evidence="1" id="KW-1185">Reference proteome</keyword>
<evidence type="ECO:0000313" key="2">
    <source>
        <dbReference type="RefSeq" id="XP_052120672.1"/>
    </source>
</evidence>
<accession>A0A9C6U0E2</accession>
<evidence type="ECO:0000313" key="1">
    <source>
        <dbReference type="Proteomes" id="UP000504606"/>
    </source>
</evidence>
<protein>
    <submittedName>
        <fullName evidence="2">Uncharacterized protein LOC127748937</fullName>
    </submittedName>
</protein>
<dbReference type="Proteomes" id="UP000504606">
    <property type="component" value="Unplaced"/>
</dbReference>
<dbReference type="RefSeq" id="XP_052120672.1">
    <property type="nucleotide sequence ID" value="XM_052264712.1"/>
</dbReference>
<organism evidence="1 2">
    <name type="scientific">Frankliniella occidentalis</name>
    <name type="common">Western flower thrips</name>
    <name type="synonym">Euthrips occidentalis</name>
    <dbReference type="NCBI Taxonomy" id="133901"/>
    <lineage>
        <taxon>Eukaryota</taxon>
        <taxon>Metazoa</taxon>
        <taxon>Ecdysozoa</taxon>
        <taxon>Arthropoda</taxon>
        <taxon>Hexapoda</taxon>
        <taxon>Insecta</taxon>
        <taxon>Pterygota</taxon>
        <taxon>Neoptera</taxon>
        <taxon>Paraneoptera</taxon>
        <taxon>Thysanoptera</taxon>
        <taxon>Terebrantia</taxon>
        <taxon>Thripoidea</taxon>
        <taxon>Thripidae</taxon>
        <taxon>Frankliniella</taxon>
    </lineage>
</organism>
<reference evidence="2" key="1">
    <citation type="submission" date="2025-08" db="UniProtKB">
        <authorList>
            <consortium name="RefSeq"/>
        </authorList>
    </citation>
    <scope>IDENTIFICATION</scope>
    <source>
        <tissue evidence="2">Whole organism</tissue>
    </source>
</reference>
<proteinExistence type="predicted"/>
<dbReference type="KEGG" id="foc:127748937"/>
<gene>
    <name evidence="2" type="primary">LOC127748937</name>
</gene>
<dbReference type="AlphaFoldDB" id="A0A9C6U0E2"/>
<name>A0A9C6U0E2_FRAOC</name>
<sequence>MQEPVIIKTPIRNYVHQTFDPHGFEADRLAQPSDIAEYKDVHNLLKTDKARDEIIVSIQKIQNRETYRQFWAEVEEYKLCKPNAYVYKLLHHGTGEHSTHGIVQNNLQKVFIDLQDHPQQCLLNMQSC</sequence>
<dbReference type="Gene3D" id="3.90.228.10">
    <property type="match status" value="1"/>
</dbReference>
<dbReference type="GeneID" id="127748937"/>